<feature type="region of interest" description="Disordered" evidence="7">
    <location>
        <begin position="95"/>
        <end position="120"/>
    </location>
</feature>
<dbReference type="NCBIfam" id="TIGR00685">
    <property type="entry name" value="T6PP"/>
    <property type="match status" value="1"/>
</dbReference>
<dbReference type="GO" id="GO:0004805">
    <property type="term" value="F:trehalose-phosphatase activity"/>
    <property type="evidence" value="ECO:0007669"/>
    <property type="project" value="UniProtKB-EC"/>
</dbReference>
<dbReference type="InterPro" id="IPR006379">
    <property type="entry name" value="HAD-SF_hydro_IIB"/>
</dbReference>
<dbReference type="NCBIfam" id="TIGR01484">
    <property type="entry name" value="HAD-SF-IIB"/>
    <property type="match status" value="1"/>
</dbReference>
<gene>
    <name evidence="8" type="ORF">KP509_06G065500</name>
</gene>
<protein>
    <recommendedName>
        <fullName evidence="6">Trehalose 6-phosphate phosphatase</fullName>
        <ecNumber evidence="6">3.1.3.12</ecNumber>
    </recommendedName>
</protein>
<dbReference type="PANTHER" id="PTHR43768:SF3">
    <property type="entry name" value="TREHALOSE 6-PHOSPHATE PHOSPHATASE"/>
    <property type="match status" value="1"/>
</dbReference>
<name>A0A8T2UPY8_CERRI</name>
<dbReference type="InterPro" id="IPR003337">
    <property type="entry name" value="Trehalose_PPase"/>
</dbReference>
<comment type="cofactor">
    <cofactor evidence="2 6">
        <name>a divalent metal cation</name>
        <dbReference type="ChEBI" id="CHEBI:60240"/>
    </cofactor>
</comment>
<organism evidence="8 9">
    <name type="scientific">Ceratopteris richardii</name>
    <name type="common">Triangle waterfern</name>
    <dbReference type="NCBI Taxonomy" id="49495"/>
    <lineage>
        <taxon>Eukaryota</taxon>
        <taxon>Viridiplantae</taxon>
        <taxon>Streptophyta</taxon>
        <taxon>Embryophyta</taxon>
        <taxon>Tracheophyta</taxon>
        <taxon>Polypodiopsida</taxon>
        <taxon>Polypodiidae</taxon>
        <taxon>Polypodiales</taxon>
        <taxon>Pteridineae</taxon>
        <taxon>Pteridaceae</taxon>
        <taxon>Parkerioideae</taxon>
        <taxon>Ceratopteris</taxon>
    </lineage>
</organism>
<evidence type="ECO:0000313" key="9">
    <source>
        <dbReference type="Proteomes" id="UP000825935"/>
    </source>
</evidence>
<evidence type="ECO:0000256" key="7">
    <source>
        <dbReference type="SAM" id="MobiDB-lite"/>
    </source>
</evidence>
<dbReference type="CDD" id="cd01627">
    <property type="entry name" value="HAD_TPP"/>
    <property type="match status" value="1"/>
</dbReference>
<dbReference type="FunFam" id="3.40.50.1000:FF:000073">
    <property type="entry name" value="Trehalose 6-phosphate phosphatase"/>
    <property type="match status" value="1"/>
</dbReference>
<dbReference type="InterPro" id="IPR036412">
    <property type="entry name" value="HAD-like_sf"/>
</dbReference>
<keyword evidence="5 6" id="KW-0378">Hydrolase</keyword>
<dbReference type="Pfam" id="PF02358">
    <property type="entry name" value="Trehalose_PPase"/>
    <property type="match status" value="1"/>
</dbReference>
<dbReference type="OMA" id="RHLVEWK"/>
<dbReference type="Gene3D" id="3.40.50.1000">
    <property type="entry name" value="HAD superfamily/HAD-like"/>
    <property type="match status" value="2"/>
</dbReference>
<evidence type="ECO:0000256" key="6">
    <source>
        <dbReference type="RuleBase" id="RU361117"/>
    </source>
</evidence>
<evidence type="ECO:0000256" key="2">
    <source>
        <dbReference type="ARBA" id="ARBA00001968"/>
    </source>
</evidence>
<comment type="caution">
    <text evidence="8">The sequence shown here is derived from an EMBL/GenBank/DDBJ whole genome shotgun (WGS) entry which is preliminary data.</text>
</comment>
<dbReference type="InterPro" id="IPR023214">
    <property type="entry name" value="HAD_sf"/>
</dbReference>
<evidence type="ECO:0000313" key="8">
    <source>
        <dbReference type="EMBL" id="KAH7435444.1"/>
    </source>
</evidence>
<evidence type="ECO:0000256" key="1">
    <source>
        <dbReference type="ARBA" id="ARBA00000500"/>
    </source>
</evidence>
<comment type="function">
    <text evidence="6">Removes the phosphate from trehalose 6-phosphate to produce free trehalose.</text>
</comment>
<comment type="pathway">
    <text evidence="3 6">Glycan biosynthesis; trehalose biosynthesis.</text>
</comment>
<keyword evidence="9" id="KW-1185">Reference proteome</keyword>
<dbReference type="OrthoDB" id="411251at2759"/>
<dbReference type="GO" id="GO:0005992">
    <property type="term" value="P:trehalose biosynthetic process"/>
    <property type="evidence" value="ECO:0007669"/>
    <property type="project" value="InterPro"/>
</dbReference>
<comment type="catalytic activity">
    <reaction evidence="1 6">
        <text>alpha,alpha-trehalose 6-phosphate + H2O = alpha,alpha-trehalose + phosphate</text>
        <dbReference type="Rhea" id="RHEA:23420"/>
        <dbReference type="ChEBI" id="CHEBI:15377"/>
        <dbReference type="ChEBI" id="CHEBI:16551"/>
        <dbReference type="ChEBI" id="CHEBI:43474"/>
        <dbReference type="ChEBI" id="CHEBI:58429"/>
        <dbReference type="EC" id="3.1.3.12"/>
    </reaction>
</comment>
<evidence type="ECO:0000256" key="5">
    <source>
        <dbReference type="ARBA" id="ARBA00022801"/>
    </source>
</evidence>
<dbReference type="InterPro" id="IPR044651">
    <property type="entry name" value="OTSB-like"/>
</dbReference>
<dbReference type="AlphaFoldDB" id="A0A8T2UPY8"/>
<dbReference type="EMBL" id="CM035411">
    <property type="protein sequence ID" value="KAH7435444.1"/>
    <property type="molecule type" value="Genomic_DNA"/>
</dbReference>
<proteinExistence type="inferred from homology"/>
<reference evidence="8" key="1">
    <citation type="submission" date="2021-08" db="EMBL/GenBank/DDBJ databases">
        <title>WGS assembly of Ceratopteris richardii.</title>
        <authorList>
            <person name="Marchant D.B."/>
            <person name="Chen G."/>
            <person name="Jenkins J."/>
            <person name="Shu S."/>
            <person name="Leebens-Mack J."/>
            <person name="Grimwood J."/>
            <person name="Schmutz J."/>
            <person name="Soltis P."/>
            <person name="Soltis D."/>
            <person name="Chen Z.-H."/>
        </authorList>
    </citation>
    <scope>NUCLEOTIDE SEQUENCE</scope>
    <source>
        <strain evidence="8">Whitten #5841</strain>
        <tissue evidence="8">Leaf</tissue>
    </source>
</reference>
<dbReference type="Proteomes" id="UP000825935">
    <property type="component" value="Chromosome 6"/>
</dbReference>
<dbReference type="PANTHER" id="PTHR43768">
    <property type="entry name" value="TREHALOSE 6-PHOSPHATE PHOSPHATASE"/>
    <property type="match status" value="1"/>
</dbReference>
<sequence>MIVSFFYLCYDCIARNSNIRELFSPSGCFFEVTIIVGAPPFKKAAMASKSKTSKQNTTTNASLSSPATLTGAVHYSLKKISPRKTDNKSIHEWLESMKESSPPRSRRCLRSDTSATLEPETPDTQYKAWKARHPSALDNFDRIFEVADAKQIFVFLDYDGTLSPIVEDPERAFMSDEMRNVVKEVATFFVTAIITGRRREKVYEFVQLPELYYAGSHGMDIMGPLPQTSNGVKTYGTKTLDGTGNEVVLFQPANDITCIMDEVYRLLEEKARKISGARIEHNKFCVSVHFRCVKEENWLHLAEEVNSVIKSYPNLYATQGRKVLEIRPSILWNKGRALEFLIRTLGFANRNGVFPIYIGDDQTDEDAFKVVARRRHGLSILVSDSVKETHASHSLQDPNEVLKFLQHLVKWRKMSVRS</sequence>
<dbReference type="SUPFAM" id="SSF56784">
    <property type="entry name" value="HAD-like"/>
    <property type="match status" value="1"/>
</dbReference>
<accession>A0A8T2UPY8</accession>
<evidence type="ECO:0000256" key="4">
    <source>
        <dbReference type="ARBA" id="ARBA00008770"/>
    </source>
</evidence>
<dbReference type="EC" id="3.1.3.12" evidence="6"/>
<dbReference type="FunFam" id="3.30.70.1020:FF:000004">
    <property type="entry name" value="Trehalose 6-phosphate phosphatase"/>
    <property type="match status" value="1"/>
</dbReference>
<comment type="similarity">
    <text evidence="4 6">Belongs to the trehalose phosphatase family.</text>
</comment>
<evidence type="ECO:0000256" key="3">
    <source>
        <dbReference type="ARBA" id="ARBA00005199"/>
    </source>
</evidence>